<evidence type="ECO:0000256" key="3">
    <source>
        <dbReference type="ARBA" id="ARBA00022679"/>
    </source>
</evidence>
<comment type="catalytic activity">
    <reaction evidence="8">
        <text>L-tyrosyl-[protein] + ATP = O-phospho-L-tyrosyl-[protein] + ADP + H(+)</text>
        <dbReference type="Rhea" id="RHEA:10596"/>
        <dbReference type="Rhea" id="RHEA-COMP:10136"/>
        <dbReference type="Rhea" id="RHEA-COMP:20101"/>
        <dbReference type="ChEBI" id="CHEBI:15378"/>
        <dbReference type="ChEBI" id="CHEBI:30616"/>
        <dbReference type="ChEBI" id="CHEBI:46858"/>
        <dbReference type="ChEBI" id="CHEBI:61978"/>
        <dbReference type="ChEBI" id="CHEBI:456216"/>
        <dbReference type="EC" id="2.7.10.2"/>
    </reaction>
</comment>
<evidence type="ECO:0000256" key="8">
    <source>
        <dbReference type="ARBA" id="ARBA00051245"/>
    </source>
</evidence>
<dbReference type="InterPro" id="IPR025669">
    <property type="entry name" value="AAA_dom"/>
</dbReference>
<dbReference type="InterPro" id="IPR027417">
    <property type="entry name" value="P-loop_NTPase"/>
</dbReference>
<dbReference type="EMBL" id="DWXG01000035">
    <property type="protein sequence ID" value="HJB97790.1"/>
    <property type="molecule type" value="Genomic_DNA"/>
</dbReference>
<evidence type="ECO:0000256" key="1">
    <source>
        <dbReference type="ARBA" id="ARBA00007316"/>
    </source>
</evidence>
<comment type="similarity">
    <text evidence="1">Belongs to the CpsD/CapB family.</text>
</comment>
<keyword evidence="3" id="KW-0808">Transferase</keyword>
<dbReference type="PANTHER" id="PTHR32309:SF13">
    <property type="entry name" value="FERRIC ENTEROBACTIN TRANSPORT PROTEIN FEPE"/>
    <property type="match status" value="1"/>
</dbReference>
<dbReference type="InterPro" id="IPR005702">
    <property type="entry name" value="Wzc-like_C"/>
</dbReference>
<accession>A0A9D2MWV4</accession>
<gene>
    <name evidence="10" type="ORF">H9710_04335</name>
</gene>
<dbReference type="SUPFAM" id="SSF52540">
    <property type="entry name" value="P-loop containing nucleoside triphosphate hydrolases"/>
    <property type="match status" value="1"/>
</dbReference>
<keyword evidence="6" id="KW-0067">ATP-binding</keyword>
<dbReference type="Gene3D" id="3.40.50.300">
    <property type="entry name" value="P-loop containing nucleotide triphosphate hydrolases"/>
    <property type="match status" value="1"/>
</dbReference>
<evidence type="ECO:0000256" key="4">
    <source>
        <dbReference type="ARBA" id="ARBA00022741"/>
    </source>
</evidence>
<keyword evidence="4" id="KW-0547">Nucleotide-binding</keyword>
<reference evidence="10" key="1">
    <citation type="journal article" date="2021" name="PeerJ">
        <title>Extensive microbial diversity within the chicken gut microbiome revealed by metagenomics and culture.</title>
        <authorList>
            <person name="Gilroy R."/>
            <person name="Ravi A."/>
            <person name="Getino M."/>
            <person name="Pursley I."/>
            <person name="Horton D.L."/>
            <person name="Alikhan N.F."/>
            <person name="Baker D."/>
            <person name="Gharbi K."/>
            <person name="Hall N."/>
            <person name="Watson M."/>
            <person name="Adriaenssens E.M."/>
            <person name="Foster-Nyarko E."/>
            <person name="Jarju S."/>
            <person name="Secka A."/>
            <person name="Antonio M."/>
            <person name="Oren A."/>
            <person name="Chaudhuri R.R."/>
            <person name="La Ragione R."/>
            <person name="Hildebrand F."/>
            <person name="Pallen M.J."/>
        </authorList>
    </citation>
    <scope>NUCLEOTIDE SEQUENCE</scope>
    <source>
        <strain evidence="10">CHK185-1770</strain>
    </source>
</reference>
<evidence type="ECO:0000256" key="7">
    <source>
        <dbReference type="ARBA" id="ARBA00023137"/>
    </source>
</evidence>
<dbReference type="EC" id="2.7.10.2" evidence="2"/>
<dbReference type="Pfam" id="PF13614">
    <property type="entry name" value="AAA_31"/>
    <property type="match status" value="1"/>
</dbReference>
<evidence type="ECO:0000256" key="5">
    <source>
        <dbReference type="ARBA" id="ARBA00022777"/>
    </source>
</evidence>
<evidence type="ECO:0000256" key="6">
    <source>
        <dbReference type="ARBA" id="ARBA00022840"/>
    </source>
</evidence>
<name>A0A9D2MWV4_9FIRM</name>
<dbReference type="GO" id="GO:0005524">
    <property type="term" value="F:ATP binding"/>
    <property type="evidence" value="ECO:0007669"/>
    <property type="project" value="UniProtKB-KW"/>
</dbReference>
<proteinExistence type="inferred from homology"/>
<keyword evidence="5 10" id="KW-0418">Kinase</keyword>
<comment type="caution">
    <text evidence="10">The sequence shown here is derived from an EMBL/GenBank/DDBJ whole genome shotgun (WGS) entry which is preliminary data.</text>
</comment>
<dbReference type="Proteomes" id="UP000826793">
    <property type="component" value="Unassembled WGS sequence"/>
</dbReference>
<protein>
    <recommendedName>
        <fullName evidence="2">non-specific protein-tyrosine kinase</fullName>
        <ecNumber evidence="2">2.7.10.2</ecNumber>
    </recommendedName>
</protein>
<dbReference type="NCBIfam" id="TIGR01007">
    <property type="entry name" value="eps_fam"/>
    <property type="match status" value="1"/>
</dbReference>
<dbReference type="GO" id="GO:0004715">
    <property type="term" value="F:non-membrane spanning protein tyrosine kinase activity"/>
    <property type="evidence" value="ECO:0007669"/>
    <property type="project" value="UniProtKB-EC"/>
</dbReference>
<dbReference type="CDD" id="cd05387">
    <property type="entry name" value="BY-kinase"/>
    <property type="match status" value="1"/>
</dbReference>
<dbReference type="PANTHER" id="PTHR32309">
    <property type="entry name" value="TYROSINE-PROTEIN KINASE"/>
    <property type="match status" value="1"/>
</dbReference>
<evidence type="ECO:0000256" key="2">
    <source>
        <dbReference type="ARBA" id="ARBA00011903"/>
    </source>
</evidence>
<dbReference type="GO" id="GO:0005886">
    <property type="term" value="C:plasma membrane"/>
    <property type="evidence" value="ECO:0007669"/>
    <property type="project" value="TreeGrafter"/>
</dbReference>
<dbReference type="InterPro" id="IPR050445">
    <property type="entry name" value="Bact_polysacc_biosynth/exp"/>
</dbReference>
<dbReference type="AlphaFoldDB" id="A0A9D2MWV4"/>
<evidence type="ECO:0000313" key="11">
    <source>
        <dbReference type="Proteomes" id="UP000826793"/>
    </source>
</evidence>
<sequence length="261" mass="28398">MFGKKKGNVSDSAYGVMLGDKLSFAASEAYKLLRTNLMYALTGEEKDECKVIGVTSSVRGEGKSTTTLNLAYSLAEAGQYVLVLECDMRLPTLAKRLGMDGQKGVSNLLAGLCNGSEVIRRTELHQNLYVLPAGEIPPNPSELLGSERMKVVIDTLKKDFDYILLDLPPVNAVSDPLVASKLTDGIVLVVRQNYSSKRAIAEAVRQLNFVDAKILGFVMTDSNAAAPGRKKYYKKYGYGYSYGYGEKVQSGEAQKEEGQAP</sequence>
<evidence type="ECO:0000313" key="10">
    <source>
        <dbReference type="EMBL" id="HJB97790.1"/>
    </source>
</evidence>
<keyword evidence="7" id="KW-0829">Tyrosine-protein kinase</keyword>
<reference evidence="10" key="2">
    <citation type="submission" date="2021-04" db="EMBL/GenBank/DDBJ databases">
        <authorList>
            <person name="Gilroy R."/>
        </authorList>
    </citation>
    <scope>NUCLEOTIDE SEQUENCE</scope>
    <source>
        <strain evidence="10">CHK185-1770</strain>
    </source>
</reference>
<evidence type="ECO:0000259" key="9">
    <source>
        <dbReference type="Pfam" id="PF13614"/>
    </source>
</evidence>
<organism evidence="10 11">
    <name type="scientific">Candidatus Acutalibacter pullicola</name>
    <dbReference type="NCBI Taxonomy" id="2838417"/>
    <lineage>
        <taxon>Bacteria</taxon>
        <taxon>Bacillati</taxon>
        <taxon>Bacillota</taxon>
        <taxon>Clostridia</taxon>
        <taxon>Eubacteriales</taxon>
        <taxon>Acutalibacteraceae</taxon>
        <taxon>Acutalibacter</taxon>
    </lineage>
</organism>
<feature type="domain" description="AAA" evidence="9">
    <location>
        <begin position="50"/>
        <end position="207"/>
    </location>
</feature>